<feature type="transmembrane region" description="Helical" evidence="9">
    <location>
        <begin position="881"/>
        <end position="900"/>
    </location>
</feature>
<dbReference type="GO" id="GO:0034332">
    <property type="term" value="P:adherens junction organization"/>
    <property type="evidence" value="ECO:0007669"/>
    <property type="project" value="TreeGrafter"/>
</dbReference>
<keyword evidence="2" id="KW-1003">Cell membrane</keyword>
<dbReference type="Ensembl" id="ENSDCDT00010055901.1">
    <property type="protein sequence ID" value="ENSDCDP00010045715.1"/>
    <property type="gene ID" value="ENSDCDG00010028103.1"/>
</dbReference>
<evidence type="ECO:0000313" key="12">
    <source>
        <dbReference type="Proteomes" id="UP000694580"/>
    </source>
</evidence>
<dbReference type="FunFam" id="2.60.40.60:FF:000019">
    <property type="entry name" value="Cadherin 2"/>
    <property type="match status" value="1"/>
</dbReference>
<dbReference type="InterPro" id="IPR020894">
    <property type="entry name" value="Cadherin_CS"/>
</dbReference>
<protein>
    <recommendedName>
        <fullName evidence="10">Cadherin domain-containing protein</fullName>
    </recommendedName>
</protein>
<gene>
    <name evidence="11" type="primary">CDH17</name>
</gene>
<dbReference type="GO" id="GO:0045296">
    <property type="term" value="F:cadherin binding"/>
    <property type="evidence" value="ECO:0007669"/>
    <property type="project" value="TreeGrafter"/>
</dbReference>
<keyword evidence="3" id="KW-0677">Repeat</keyword>
<dbReference type="Proteomes" id="UP000694580">
    <property type="component" value="Chromosome 5"/>
</dbReference>
<feature type="domain" description="Cadherin" evidence="10">
    <location>
        <begin position="170"/>
        <end position="235"/>
    </location>
</feature>
<dbReference type="PANTHER" id="PTHR24027">
    <property type="entry name" value="CADHERIN-23"/>
    <property type="match status" value="1"/>
</dbReference>
<dbReference type="InterPro" id="IPR039808">
    <property type="entry name" value="Cadherin"/>
</dbReference>
<dbReference type="PROSITE" id="PS00232">
    <property type="entry name" value="CADHERIN_1"/>
    <property type="match status" value="3"/>
</dbReference>
<dbReference type="PRINTS" id="PR00205">
    <property type="entry name" value="CADHERIN"/>
</dbReference>
<organism evidence="11 12">
    <name type="scientific">Denticeps clupeoides</name>
    <name type="common">denticle herring</name>
    <dbReference type="NCBI Taxonomy" id="299321"/>
    <lineage>
        <taxon>Eukaryota</taxon>
        <taxon>Metazoa</taxon>
        <taxon>Chordata</taxon>
        <taxon>Craniata</taxon>
        <taxon>Vertebrata</taxon>
        <taxon>Euteleostomi</taxon>
        <taxon>Actinopterygii</taxon>
        <taxon>Neopterygii</taxon>
        <taxon>Teleostei</taxon>
        <taxon>Clupei</taxon>
        <taxon>Clupeiformes</taxon>
        <taxon>Denticipitoidei</taxon>
        <taxon>Denticipitidae</taxon>
        <taxon>Denticeps</taxon>
    </lineage>
</organism>
<proteinExistence type="predicted"/>
<keyword evidence="9" id="KW-1133">Transmembrane helix</keyword>
<dbReference type="CDD" id="cd11304">
    <property type="entry name" value="Cadherin_repeat"/>
    <property type="match status" value="6"/>
</dbReference>
<keyword evidence="4 8" id="KW-0106">Calcium</keyword>
<dbReference type="AlphaFoldDB" id="A0AAY4DJT1"/>
<evidence type="ECO:0000256" key="7">
    <source>
        <dbReference type="ARBA" id="ARBA00023180"/>
    </source>
</evidence>
<dbReference type="GO" id="GO:0005509">
    <property type="term" value="F:calcium ion binding"/>
    <property type="evidence" value="ECO:0007669"/>
    <property type="project" value="UniProtKB-UniRule"/>
</dbReference>
<dbReference type="SMART" id="SM00112">
    <property type="entry name" value="CA"/>
    <property type="match status" value="5"/>
</dbReference>
<evidence type="ECO:0000256" key="1">
    <source>
        <dbReference type="ARBA" id="ARBA00004236"/>
    </source>
</evidence>
<dbReference type="FunFam" id="2.60.40.60:FF:000092">
    <property type="entry name" value="Protocadherin 8"/>
    <property type="match status" value="1"/>
</dbReference>
<feature type="domain" description="Cadherin" evidence="10">
    <location>
        <begin position="553"/>
        <end position="663"/>
    </location>
</feature>
<dbReference type="InterPro" id="IPR015919">
    <property type="entry name" value="Cadherin-like_sf"/>
</dbReference>
<keyword evidence="12" id="KW-1185">Reference proteome</keyword>
<evidence type="ECO:0000256" key="3">
    <source>
        <dbReference type="ARBA" id="ARBA00022737"/>
    </source>
</evidence>
<feature type="domain" description="Cadherin" evidence="10">
    <location>
        <begin position="81"/>
        <end position="169"/>
    </location>
</feature>
<keyword evidence="9" id="KW-0812">Transmembrane</keyword>
<dbReference type="GO" id="GO:0016342">
    <property type="term" value="C:catenin complex"/>
    <property type="evidence" value="ECO:0007669"/>
    <property type="project" value="TreeGrafter"/>
</dbReference>
<dbReference type="PANTHER" id="PTHR24027:SF419">
    <property type="entry name" value="CADHERIN-17"/>
    <property type="match status" value="1"/>
</dbReference>
<dbReference type="Gene3D" id="2.60.40.60">
    <property type="entry name" value="Cadherins"/>
    <property type="match status" value="7"/>
</dbReference>
<evidence type="ECO:0000256" key="9">
    <source>
        <dbReference type="SAM" id="Phobius"/>
    </source>
</evidence>
<dbReference type="GO" id="GO:0016339">
    <property type="term" value="P:calcium-dependent cell-cell adhesion via plasma membrane cell adhesion molecules"/>
    <property type="evidence" value="ECO:0007669"/>
    <property type="project" value="TreeGrafter"/>
</dbReference>
<dbReference type="FunFam" id="2.60.40.60:FF:000011">
    <property type="entry name" value="Cadherin 1"/>
    <property type="match status" value="1"/>
</dbReference>
<reference evidence="11 12" key="1">
    <citation type="submission" date="2020-06" db="EMBL/GenBank/DDBJ databases">
        <authorList>
            <consortium name="Wellcome Sanger Institute Data Sharing"/>
        </authorList>
    </citation>
    <scope>NUCLEOTIDE SEQUENCE [LARGE SCALE GENOMIC DNA]</scope>
</reference>
<reference evidence="11" key="2">
    <citation type="submission" date="2025-08" db="UniProtKB">
        <authorList>
            <consortium name="Ensembl"/>
        </authorList>
    </citation>
    <scope>IDENTIFICATION</scope>
</reference>
<name>A0AAY4DJT1_9TELE</name>
<evidence type="ECO:0000256" key="5">
    <source>
        <dbReference type="ARBA" id="ARBA00022889"/>
    </source>
</evidence>
<dbReference type="GO" id="GO:0007043">
    <property type="term" value="P:cell-cell junction assembly"/>
    <property type="evidence" value="ECO:0007669"/>
    <property type="project" value="TreeGrafter"/>
</dbReference>
<feature type="domain" description="Cadherin" evidence="10">
    <location>
        <begin position="441"/>
        <end position="546"/>
    </location>
</feature>
<evidence type="ECO:0000256" key="2">
    <source>
        <dbReference type="ARBA" id="ARBA00022475"/>
    </source>
</evidence>
<keyword evidence="5" id="KW-0130">Cell adhesion</keyword>
<evidence type="ECO:0000256" key="6">
    <source>
        <dbReference type="ARBA" id="ARBA00023136"/>
    </source>
</evidence>
<dbReference type="GO" id="GO:0007156">
    <property type="term" value="P:homophilic cell adhesion via plasma membrane adhesion molecules"/>
    <property type="evidence" value="ECO:0007669"/>
    <property type="project" value="InterPro"/>
</dbReference>
<dbReference type="GO" id="GO:0005912">
    <property type="term" value="C:adherens junction"/>
    <property type="evidence" value="ECO:0007669"/>
    <property type="project" value="TreeGrafter"/>
</dbReference>
<dbReference type="GO" id="GO:0000902">
    <property type="term" value="P:cell morphogenesis"/>
    <property type="evidence" value="ECO:0007669"/>
    <property type="project" value="TreeGrafter"/>
</dbReference>
<comment type="subcellular location">
    <subcellularLocation>
        <location evidence="1">Cell membrane</location>
    </subcellularLocation>
</comment>
<reference evidence="11" key="3">
    <citation type="submission" date="2025-09" db="UniProtKB">
        <authorList>
            <consortium name="Ensembl"/>
        </authorList>
    </citation>
    <scope>IDENTIFICATION</scope>
</reference>
<dbReference type="Pfam" id="PF00028">
    <property type="entry name" value="Cadherin"/>
    <property type="match status" value="4"/>
</dbReference>
<dbReference type="InterPro" id="IPR002126">
    <property type="entry name" value="Cadherin-like_dom"/>
</dbReference>
<dbReference type="PROSITE" id="PS50268">
    <property type="entry name" value="CADHERIN_2"/>
    <property type="match status" value="6"/>
</dbReference>
<evidence type="ECO:0000259" key="10">
    <source>
        <dbReference type="PROSITE" id="PS50268"/>
    </source>
</evidence>
<dbReference type="GO" id="GO:0060027">
    <property type="term" value="P:convergent extension involved in gastrulation"/>
    <property type="evidence" value="ECO:0007669"/>
    <property type="project" value="UniProtKB-ARBA"/>
</dbReference>
<accession>A0AAY4DJT1</accession>
<dbReference type="SUPFAM" id="SSF49313">
    <property type="entry name" value="Cadherin-like"/>
    <property type="match status" value="7"/>
</dbReference>
<feature type="domain" description="Cadherin" evidence="10">
    <location>
        <begin position="664"/>
        <end position="764"/>
    </location>
</feature>
<keyword evidence="6 9" id="KW-0472">Membrane</keyword>
<dbReference type="GeneTree" id="ENSGT00940000157655"/>
<evidence type="ECO:0000256" key="8">
    <source>
        <dbReference type="PROSITE-ProRule" id="PRU00043"/>
    </source>
</evidence>
<evidence type="ECO:0000313" key="11">
    <source>
        <dbReference type="Ensembl" id="ENSDCDP00010045715.1"/>
    </source>
</evidence>
<dbReference type="GO" id="GO:0008013">
    <property type="term" value="F:beta-catenin binding"/>
    <property type="evidence" value="ECO:0007669"/>
    <property type="project" value="TreeGrafter"/>
</dbReference>
<sequence>MAIVSKLMCAHTLTQTSDGSRFMPQPVIINTHTHTHTSDSLSVHSGVMMVEHLLLLTLLISGAHGIALEDMKGPLDHKVLDIPEATPVPYAIFQFTSAKADVNGYRLSGDSQGVAISDDGWLYLTKPLDWEQQTIHHLEIEALIDDEPVDGPYSVALNVLDVNDHAPVFSQDVYSGEVMEHSLPGVQIVKVSAFDDDNPETPHAELNFSIISQIPNTLGVPLFQINGQTGEISTTPAGALNLRARGGLIYGAREARGSSDVLRKKFEDFCGPVHNVPYDQNPFFTCVERAETLRLDALLDPDYYLIVRVEDLGGGAENALSSTAWVNIAVRQNLWVNPGPIVIKENFKAQYPMLIGTVTSNDQSAMYRLTQKEREIKFPFLINPAGEIYVTEELDREEKATYVLVVFAEDEQGVLLESPMEILITVQDENDNAPKCGINVFEVQENELVGSAVGKLNVHDADDEETTNALLTYTLLSQDPPPNKFRVDTVTGNILVATAGFSLTHTPQYTLRVLVKDGAPGSPAANSAECQVTVRVIDINNEIPIFEHDDYGTITLSEDEPLGTAVVTIKATDADDPGTGSSKVEYHVVAGDPGGVFAVEVDEVTGEGRLVITQPLDFETTASYRLQIDARNPEPLVSGVEYDERATTFVTVEILDVDEPPVFDMDVLEVTVPENLTVGATVLKMVAKDPEGREILFKLEGDERGWLQMDSSSGELKTKQKLDFEEARQLSVRVVAYEKNAPEKQAERDVSIQIVDVNDNIPQLVRSQAFICTKERKPVVLSARDADSAPYGEPFTFALGLKKERSNNWELKAVDGTSATLHLKKAPPSDQTLKIPISIKDNAGMGVTHLFEVRVCNCTELGYCYTEPGTHRWKYSLSTTIGILGGTFAFIILVLIITIHRINKSNKKKKAAGLDGETNVML</sequence>
<keyword evidence="7" id="KW-0325">Glycoprotein</keyword>
<dbReference type="GO" id="GO:0044331">
    <property type="term" value="P:cell-cell adhesion mediated by cadherin"/>
    <property type="evidence" value="ECO:0007669"/>
    <property type="project" value="TreeGrafter"/>
</dbReference>
<evidence type="ECO:0000256" key="4">
    <source>
        <dbReference type="ARBA" id="ARBA00022837"/>
    </source>
</evidence>
<feature type="domain" description="Cadherin" evidence="10">
    <location>
        <begin position="367"/>
        <end position="436"/>
    </location>
</feature>
<dbReference type="GO" id="GO:0016477">
    <property type="term" value="P:cell migration"/>
    <property type="evidence" value="ECO:0007669"/>
    <property type="project" value="TreeGrafter"/>
</dbReference>